<proteinExistence type="predicted"/>
<keyword evidence="3" id="KW-1185">Reference proteome</keyword>
<dbReference type="EMBL" id="QPGR01000002">
    <property type="protein sequence ID" value="TBR82015.1"/>
    <property type="molecule type" value="Genomic_DNA"/>
</dbReference>
<evidence type="ECO:0000313" key="2">
    <source>
        <dbReference type="EMBL" id="TBR82015.1"/>
    </source>
</evidence>
<dbReference type="AlphaFoldDB" id="A0A4Q9JVT4"/>
<keyword evidence="1" id="KW-1133">Transmembrane helix</keyword>
<keyword evidence="1" id="KW-0472">Membrane</keyword>
<comment type="caution">
    <text evidence="2">The sequence shown here is derived from an EMBL/GenBank/DDBJ whole genome shotgun (WGS) entry which is preliminary data.</text>
</comment>
<gene>
    <name evidence="2" type="ORF">DU473_01705</name>
</gene>
<dbReference type="RefSeq" id="WP_131163991.1">
    <property type="nucleotide sequence ID" value="NZ_QPGP01000001.1"/>
</dbReference>
<accession>A0A4Q9JVT4</accession>
<protein>
    <submittedName>
        <fullName evidence="2">Uncharacterized protein</fullName>
    </submittedName>
</protein>
<keyword evidence="1" id="KW-0812">Transmembrane</keyword>
<feature type="transmembrane region" description="Helical" evidence="1">
    <location>
        <begin position="121"/>
        <end position="143"/>
    </location>
</feature>
<evidence type="ECO:0000256" key="1">
    <source>
        <dbReference type="SAM" id="Phobius"/>
    </source>
</evidence>
<sequence>MAFMSFDIFLYAKTDLRMFNIKEINLEKKGVFNYEIKAKKDKLNPYDESFVYSDKSEDIFEANDEIIISNLGKKIILFNNYSKNINNFKKAKKTHLLNLALLGSLNIFFIILAFLNNFNTINCFLVLFGLLFLTMGLINLKLLNKQIHILKNFKSEEMKQFLEKNH</sequence>
<evidence type="ECO:0000313" key="3">
    <source>
        <dbReference type="Proteomes" id="UP000292583"/>
    </source>
</evidence>
<feature type="transmembrane region" description="Helical" evidence="1">
    <location>
        <begin position="96"/>
        <end position="115"/>
    </location>
</feature>
<dbReference type="Proteomes" id="UP000292583">
    <property type="component" value="Unassembled WGS sequence"/>
</dbReference>
<name>A0A4Q9JVT4_9BACT</name>
<reference evidence="2 3" key="1">
    <citation type="submission" date="2018-07" db="EMBL/GenBank/DDBJ databases">
        <title>Campylobacter zealandensis sp. nov., isolated from birds and water in New Zealand.</title>
        <authorList>
            <person name="Wilkinson D.A."/>
            <person name="Biggs P.J."/>
            <person name="French N.P."/>
            <person name="Midwinter A.C."/>
        </authorList>
    </citation>
    <scope>NUCLEOTIDE SEQUENCE [LARGE SCALE GENOMIC DNA]</scope>
    <source>
        <strain evidence="2 3">B423b</strain>
    </source>
</reference>
<organism evidence="2 3">
    <name type="scientific">Campylobacter novaezeelandiae</name>
    <dbReference type="NCBI Taxonomy" id="2267891"/>
    <lineage>
        <taxon>Bacteria</taxon>
        <taxon>Pseudomonadati</taxon>
        <taxon>Campylobacterota</taxon>
        <taxon>Epsilonproteobacteria</taxon>
        <taxon>Campylobacterales</taxon>
        <taxon>Campylobacteraceae</taxon>
        <taxon>Campylobacter</taxon>
    </lineage>
</organism>